<evidence type="ECO:0000256" key="10">
    <source>
        <dbReference type="NCBIfam" id="TIGR01091"/>
    </source>
</evidence>
<evidence type="ECO:0000256" key="1">
    <source>
        <dbReference type="ARBA" id="ARBA00001946"/>
    </source>
</evidence>
<keyword evidence="13" id="KW-1185">Reference proteome</keyword>
<evidence type="ECO:0000256" key="7">
    <source>
        <dbReference type="ARBA" id="ARBA00022679"/>
    </source>
</evidence>
<dbReference type="EC" id="2.4.2.9" evidence="4 10"/>
<dbReference type="FunFam" id="3.40.50.2020:FF:000023">
    <property type="entry name" value="Probable uracil phosphoribosyltransferase"/>
    <property type="match status" value="1"/>
</dbReference>
<keyword evidence="7 12" id="KW-0808">Transferase</keyword>
<feature type="domain" description="Phosphoribosyltransferase" evidence="11">
    <location>
        <begin position="5"/>
        <end position="205"/>
    </location>
</feature>
<sequence>MATIIKHPIINIKLDQLRNIKTNHSQFRSIMNDLAKLLIYPVLKNYETKKTPEISGTKKQYQSNIYDQPILLIPILRAGLGLLNGFSEILPEAKIGHIGLYRDENNQIKEYLYKLPEISKNAKVILLDPMLATGASLAIAIKKLNQEGFNDISVVTLIASEPGIKYIENIYPTVKIFSTALDPILNEKGYIIPGLGDAGDRLFGTK</sequence>
<dbReference type="Pfam" id="PF14681">
    <property type="entry name" value="UPRTase"/>
    <property type="match status" value="1"/>
</dbReference>
<dbReference type="GO" id="GO:0005525">
    <property type="term" value="F:GTP binding"/>
    <property type="evidence" value="ECO:0007669"/>
    <property type="project" value="UniProtKB-KW"/>
</dbReference>
<dbReference type="InterPro" id="IPR005765">
    <property type="entry name" value="UPRT"/>
</dbReference>
<evidence type="ECO:0000256" key="3">
    <source>
        <dbReference type="ARBA" id="ARBA00009516"/>
    </source>
</evidence>
<dbReference type="OrthoDB" id="9781675at2"/>
<accession>A0A224AY11</accession>
<evidence type="ECO:0000313" key="12">
    <source>
        <dbReference type="EMBL" id="VEU63366.1"/>
    </source>
</evidence>
<name>A0A224AY11_9BACT</name>
<dbReference type="InterPro" id="IPR000836">
    <property type="entry name" value="PRTase_dom"/>
</dbReference>
<dbReference type="GO" id="GO:0006223">
    <property type="term" value="P:uracil salvage"/>
    <property type="evidence" value="ECO:0007669"/>
    <property type="project" value="InterPro"/>
</dbReference>
<dbReference type="NCBIfam" id="TIGR01091">
    <property type="entry name" value="upp"/>
    <property type="match status" value="1"/>
</dbReference>
<dbReference type="Gene3D" id="3.40.50.2020">
    <property type="match status" value="1"/>
</dbReference>
<dbReference type="PANTHER" id="PTHR32315:SF4">
    <property type="entry name" value="URACIL PHOSPHORIBOSYLTRANSFERASE, CHLOROPLASTIC"/>
    <property type="match status" value="1"/>
</dbReference>
<dbReference type="UniPathway" id="UPA00574">
    <property type="reaction ID" value="UER00636"/>
</dbReference>
<keyword evidence="9" id="KW-0342">GTP-binding</keyword>
<dbReference type="GO" id="GO:0044206">
    <property type="term" value="P:UMP salvage"/>
    <property type="evidence" value="ECO:0007669"/>
    <property type="project" value="UniProtKB-UniPathway"/>
</dbReference>
<evidence type="ECO:0000256" key="5">
    <source>
        <dbReference type="ARBA" id="ARBA00022533"/>
    </source>
</evidence>
<keyword evidence="5" id="KW-0021">Allosteric enzyme</keyword>
<evidence type="ECO:0000256" key="6">
    <source>
        <dbReference type="ARBA" id="ARBA00022676"/>
    </source>
</evidence>
<evidence type="ECO:0000259" key="11">
    <source>
        <dbReference type="Pfam" id="PF14681"/>
    </source>
</evidence>
<gene>
    <name evidence="12" type="primary">upp</name>
    <name evidence="12" type="ORF">NCTC10118_00430</name>
</gene>
<evidence type="ECO:0000256" key="4">
    <source>
        <dbReference type="ARBA" id="ARBA00011894"/>
    </source>
</evidence>
<keyword evidence="6 12" id="KW-0328">Glycosyltransferase</keyword>
<evidence type="ECO:0000313" key="13">
    <source>
        <dbReference type="Proteomes" id="UP000289952"/>
    </source>
</evidence>
<comment type="cofactor">
    <cofactor evidence="1">
        <name>Mg(2+)</name>
        <dbReference type="ChEBI" id="CHEBI:18420"/>
    </cofactor>
</comment>
<dbReference type="Proteomes" id="UP000289952">
    <property type="component" value="Chromosome"/>
</dbReference>
<dbReference type="GO" id="GO:0004845">
    <property type="term" value="F:uracil phosphoribosyltransferase activity"/>
    <property type="evidence" value="ECO:0007669"/>
    <property type="project" value="UniProtKB-UniRule"/>
</dbReference>
<dbReference type="CDD" id="cd06223">
    <property type="entry name" value="PRTases_typeI"/>
    <property type="match status" value="1"/>
</dbReference>
<comment type="pathway">
    <text evidence="2">Pyrimidine metabolism; UMP biosynthesis via salvage pathway; UMP from uracil: step 1/1.</text>
</comment>
<dbReference type="SUPFAM" id="SSF53271">
    <property type="entry name" value="PRTase-like"/>
    <property type="match status" value="1"/>
</dbReference>
<dbReference type="RefSeq" id="WP_120160619.1">
    <property type="nucleotide sequence ID" value="NZ_AP018135.1"/>
</dbReference>
<protein>
    <recommendedName>
        <fullName evidence="4 10">Uracil phosphoribosyltransferase</fullName>
        <ecNumber evidence="4 10">2.4.2.9</ecNumber>
    </recommendedName>
</protein>
<dbReference type="AlphaFoldDB" id="A0A224AY11"/>
<comment type="similarity">
    <text evidence="3">Belongs to the UPRTase family.</text>
</comment>
<organism evidence="12 13">
    <name type="scientific">Mycoplasmopsis bovirhinis</name>
    <dbReference type="NCBI Taxonomy" id="29553"/>
    <lineage>
        <taxon>Bacteria</taxon>
        <taxon>Bacillati</taxon>
        <taxon>Mycoplasmatota</taxon>
        <taxon>Mycoplasmoidales</taxon>
        <taxon>Metamycoplasmataceae</taxon>
        <taxon>Mycoplasmopsis</taxon>
    </lineage>
</organism>
<dbReference type="InterPro" id="IPR050054">
    <property type="entry name" value="UPRTase/APRTase"/>
</dbReference>
<proteinExistence type="inferred from homology"/>
<evidence type="ECO:0000256" key="8">
    <source>
        <dbReference type="ARBA" id="ARBA00022741"/>
    </source>
</evidence>
<dbReference type="NCBIfam" id="NF001097">
    <property type="entry name" value="PRK00129.1"/>
    <property type="match status" value="1"/>
</dbReference>
<dbReference type="PANTHER" id="PTHR32315">
    <property type="entry name" value="ADENINE PHOSPHORIBOSYLTRANSFERASE"/>
    <property type="match status" value="1"/>
</dbReference>
<dbReference type="EMBL" id="LR214972">
    <property type="protein sequence ID" value="VEU63366.1"/>
    <property type="molecule type" value="Genomic_DNA"/>
</dbReference>
<evidence type="ECO:0000256" key="9">
    <source>
        <dbReference type="ARBA" id="ARBA00023134"/>
    </source>
</evidence>
<evidence type="ECO:0000256" key="2">
    <source>
        <dbReference type="ARBA" id="ARBA00005180"/>
    </source>
</evidence>
<dbReference type="InterPro" id="IPR029057">
    <property type="entry name" value="PRTase-like"/>
</dbReference>
<keyword evidence="8" id="KW-0547">Nucleotide-binding</keyword>
<reference evidence="12 13" key="1">
    <citation type="submission" date="2019-01" db="EMBL/GenBank/DDBJ databases">
        <authorList>
            <consortium name="Pathogen Informatics"/>
        </authorList>
    </citation>
    <scope>NUCLEOTIDE SEQUENCE [LARGE SCALE GENOMIC DNA]</scope>
    <source>
        <strain evidence="12 13">NCTC10118</strain>
    </source>
</reference>